<dbReference type="AlphaFoldDB" id="X0XZB8"/>
<name>X0XZB8_9ZZZZ</name>
<evidence type="ECO:0000256" key="1">
    <source>
        <dbReference type="SAM" id="MobiDB-lite"/>
    </source>
</evidence>
<dbReference type="InterPro" id="IPR041215">
    <property type="entry name" value="FlgO_dom"/>
</dbReference>
<feature type="region of interest" description="Disordered" evidence="1">
    <location>
        <begin position="1"/>
        <end position="37"/>
    </location>
</feature>
<proteinExistence type="predicted"/>
<accession>X0XZB8</accession>
<dbReference type="Pfam" id="PF17680">
    <property type="entry name" value="FlgO"/>
    <property type="match status" value="1"/>
</dbReference>
<dbReference type="EMBL" id="BARS01051789">
    <property type="protein sequence ID" value="GAG48735.1"/>
    <property type="molecule type" value="Genomic_DNA"/>
</dbReference>
<evidence type="ECO:0000259" key="2">
    <source>
        <dbReference type="Pfam" id="PF17680"/>
    </source>
</evidence>
<sequence length="234" mass="25024">GVLGTIPNGCTEHAPTQPPGAKAQPTVPASRAPEPNKPTVAELLDKTCRELTVQFLDKLPKDRTVAVLPLVDNDGGARRLGFLLAAGIEHGLGAAGFKLIDRIHLNKILTEVDLHLAFSGDERTLKNLASVDVLVVGTTNPTGREVLVSAKAMDMKGPRLGQTIATTGNVSIDSAELGELMWYVRRPREAGGKLPPLALQYEFVSPTDGGELRLTEGVTVRNGQKFKIRLQPNS</sequence>
<comment type="caution">
    <text evidence="3">The sequence shown here is derived from an EMBL/GenBank/DDBJ whole genome shotgun (WGS) entry which is preliminary data.</text>
</comment>
<evidence type="ECO:0000313" key="3">
    <source>
        <dbReference type="EMBL" id="GAG48735.1"/>
    </source>
</evidence>
<gene>
    <name evidence="3" type="ORF">S01H1_77085</name>
</gene>
<feature type="non-terminal residue" evidence="3">
    <location>
        <position position="234"/>
    </location>
</feature>
<organism evidence="3">
    <name type="scientific">marine sediment metagenome</name>
    <dbReference type="NCBI Taxonomy" id="412755"/>
    <lineage>
        <taxon>unclassified sequences</taxon>
        <taxon>metagenomes</taxon>
        <taxon>ecological metagenomes</taxon>
    </lineage>
</organism>
<feature type="domain" description="FlgO" evidence="2">
    <location>
        <begin position="57"/>
        <end position="156"/>
    </location>
</feature>
<feature type="non-terminal residue" evidence="3">
    <location>
        <position position="1"/>
    </location>
</feature>
<protein>
    <recommendedName>
        <fullName evidence="2">FlgO domain-containing protein</fullName>
    </recommendedName>
</protein>
<reference evidence="3" key="1">
    <citation type="journal article" date="2014" name="Front. Microbiol.">
        <title>High frequency of phylogenetically diverse reductive dehalogenase-homologous genes in deep subseafloor sedimentary metagenomes.</title>
        <authorList>
            <person name="Kawai M."/>
            <person name="Futagami T."/>
            <person name="Toyoda A."/>
            <person name="Takaki Y."/>
            <person name="Nishi S."/>
            <person name="Hori S."/>
            <person name="Arai W."/>
            <person name="Tsubouchi T."/>
            <person name="Morono Y."/>
            <person name="Uchiyama I."/>
            <person name="Ito T."/>
            <person name="Fujiyama A."/>
            <person name="Inagaki F."/>
            <person name="Takami H."/>
        </authorList>
    </citation>
    <scope>NUCLEOTIDE SEQUENCE</scope>
    <source>
        <strain evidence="3">Expedition CK06-06</strain>
    </source>
</reference>